<evidence type="ECO:0000313" key="10">
    <source>
        <dbReference type="Proteomes" id="UP001165393"/>
    </source>
</evidence>
<dbReference type="AlphaFoldDB" id="A0AA41W8J6"/>
<keyword evidence="4 8" id="KW-0812">Transmembrane</keyword>
<feature type="transmembrane region" description="Helical" evidence="8">
    <location>
        <begin position="203"/>
        <end position="221"/>
    </location>
</feature>
<feature type="transmembrane region" description="Helical" evidence="8">
    <location>
        <begin position="110"/>
        <end position="128"/>
    </location>
</feature>
<dbReference type="GO" id="GO:0005886">
    <property type="term" value="C:plasma membrane"/>
    <property type="evidence" value="ECO:0007669"/>
    <property type="project" value="UniProtKB-SubCell"/>
</dbReference>
<name>A0AA41W8J6_9GAMM</name>
<dbReference type="Proteomes" id="UP001165393">
    <property type="component" value="Unassembled WGS sequence"/>
</dbReference>
<evidence type="ECO:0000256" key="7">
    <source>
        <dbReference type="SAM" id="MobiDB-lite"/>
    </source>
</evidence>
<evidence type="ECO:0000256" key="8">
    <source>
        <dbReference type="SAM" id="Phobius"/>
    </source>
</evidence>
<feature type="transmembrane region" description="Helical" evidence="8">
    <location>
        <begin position="233"/>
        <end position="258"/>
    </location>
</feature>
<proteinExistence type="inferred from homology"/>
<accession>A0AA41W8J6</accession>
<sequence length="369" mass="38456">MEFLNHLLSLSLDAAPYLLLGLVIAGLIKAFLPESWVRQQLAGKGSVPVAKAALLGAPMPLCSCSVIPVALGIRRNGASKGSTVSFLISTPETGVDSISLTYAMMGPVMAIVRPVAAVLTALSAGIWVNKTESEQTVASSSTSSHGHSHHSSNTSCCASKTEAKEPPTSSCCSPKNASGRTQSKTHKALSGIQYAFGQLFDDILLWLAVGLLIAAAVQTFVPTEWLATWGSGWVAKGIMLVIGIPMYICASASTPIAAGLMLAGVSPGTVLVFLLAGPATNVSTIAVLRNELGNSVMWKYIITVMLGALLSGVLLDSMLADGALDLVEQQHAHAALLPMWLSTLSLGILLLSTIKPIRTAVFASLEHTK</sequence>
<dbReference type="InterPro" id="IPR052923">
    <property type="entry name" value="UPF0718"/>
</dbReference>
<dbReference type="NCBIfam" id="NF033936">
    <property type="entry name" value="CuZnOut_SO0444"/>
    <property type="match status" value="1"/>
</dbReference>
<feature type="transmembrane region" description="Helical" evidence="8">
    <location>
        <begin position="300"/>
        <end position="320"/>
    </location>
</feature>
<comment type="subcellular location">
    <subcellularLocation>
        <location evidence="1">Cell membrane</location>
        <topology evidence="1">Multi-pass membrane protein</topology>
    </subcellularLocation>
</comment>
<keyword evidence="6 8" id="KW-0472">Membrane</keyword>
<keyword evidence="3" id="KW-1003">Cell membrane</keyword>
<dbReference type="InterPro" id="IPR005524">
    <property type="entry name" value="DUF318"/>
</dbReference>
<keyword evidence="10" id="KW-1185">Reference proteome</keyword>
<evidence type="ECO:0000313" key="9">
    <source>
        <dbReference type="EMBL" id="MCM2680478.1"/>
    </source>
</evidence>
<evidence type="ECO:0000256" key="2">
    <source>
        <dbReference type="ARBA" id="ARBA00006386"/>
    </source>
</evidence>
<feature type="region of interest" description="Disordered" evidence="7">
    <location>
        <begin position="137"/>
        <end position="159"/>
    </location>
</feature>
<organism evidence="9 10">
    <name type="scientific">Echinimonas agarilytica</name>
    <dbReference type="NCBI Taxonomy" id="1215918"/>
    <lineage>
        <taxon>Bacteria</taxon>
        <taxon>Pseudomonadati</taxon>
        <taxon>Pseudomonadota</taxon>
        <taxon>Gammaproteobacteria</taxon>
        <taxon>Alteromonadales</taxon>
        <taxon>Echinimonadaceae</taxon>
        <taxon>Echinimonas</taxon>
    </lineage>
</organism>
<evidence type="ECO:0000256" key="6">
    <source>
        <dbReference type="ARBA" id="ARBA00023136"/>
    </source>
</evidence>
<comment type="caution">
    <text evidence="9">The sequence shown here is derived from an EMBL/GenBank/DDBJ whole genome shotgun (WGS) entry which is preliminary data.</text>
</comment>
<evidence type="ECO:0000256" key="1">
    <source>
        <dbReference type="ARBA" id="ARBA00004651"/>
    </source>
</evidence>
<dbReference type="PANTHER" id="PTHR34184">
    <property type="entry name" value="UPF0718 PROTEIN YCGR"/>
    <property type="match status" value="1"/>
</dbReference>
<protein>
    <submittedName>
        <fullName evidence="9">SO_0444 family Cu/Zn efflux transporter</fullName>
    </submittedName>
</protein>
<evidence type="ECO:0000256" key="5">
    <source>
        <dbReference type="ARBA" id="ARBA00022989"/>
    </source>
</evidence>
<dbReference type="Pfam" id="PF03773">
    <property type="entry name" value="ArsP_1"/>
    <property type="match status" value="1"/>
</dbReference>
<dbReference type="PANTHER" id="PTHR34184:SF4">
    <property type="entry name" value="UPF0718 PROTEIN YCGR"/>
    <property type="match status" value="1"/>
</dbReference>
<feature type="transmembrane region" description="Helical" evidence="8">
    <location>
        <begin position="332"/>
        <end position="351"/>
    </location>
</feature>
<dbReference type="RefSeq" id="WP_251261920.1">
    <property type="nucleotide sequence ID" value="NZ_JAMQGP010000006.1"/>
</dbReference>
<keyword evidence="5 8" id="KW-1133">Transmembrane helix</keyword>
<feature type="compositionally biased region" description="Low complexity" evidence="7">
    <location>
        <begin position="138"/>
        <end position="159"/>
    </location>
</feature>
<feature type="transmembrane region" description="Helical" evidence="8">
    <location>
        <begin position="12"/>
        <end position="32"/>
    </location>
</feature>
<gene>
    <name evidence="9" type="ORF">NAF29_12485</name>
</gene>
<reference evidence="9 10" key="1">
    <citation type="journal article" date="2013" name="Antonie Van Leeuwenhoek">
        <title>Echinimonas agarilytica gen. nov., sp. nov., a new gammaproteobacterium isolated from the sea urchin Strongylocentrotus intermedius.</title>
        <authorList>
            <person name="Nedashkovskaya O.I."/>
            <person name="Stenkova A.M."/>
            <person name="Zhukova N.V."/>
            <person name="Van Trappen S."/>
            <person name="Lee J.S."/>
            <person name="Kim S.B."/>
        </authorList>
    </citation>
    <scope>NUCLEOTIDE SEQUENCE [LARGE SCALE GENOMIC DNA]</scope>
    <source>
        <strain evidence="9 10">KMM 6351</strain>
    </source>
</reference>
<evidence type="ECO:0000256" key="3">
    <source>
        <dbReference type="ARBA" id="ARBA00022475"/>
    </source>
</evidence>
<comment type="similarity">
    <text evidence="2">Belongs to the UPF0718 family.</text>
</comment>
<evidence type="ECO:0000256" key="4">
    <source>
        <dbReference type="ARBA" id="ARBA00022692"/>
    </source>
</evidence>
<dbReference type="EMBL" id="JAMQGP010000006">
    <property type="protein sequence ID" value="MCM2680478.1"/>
    <property type="molecule type" value="Genomic_DNA"/>
</dbReference>